<dbReference type="SUPFAM" id="SSF55874">
    <property type="entry name" value="ATPase domain of HSP90 chaperone/DNA topoisomerase II/histidine kinase"/>
    <property type="match status" value="1"/>
</dbReference>
<dbReference type="KEGG" id="scoe:CP976_39960"/>
<sequence length="193" mass="20188">MSSAAQHVLRPPSRAAAHAGAPGTGTGFPPGPPTGTSYEATPYGTPPPMPETMPQPSAALSASAALRVECSREGFARVRSFTRDTLHVWSLGHRYDDTTLVVTELAANAATHAAPAAGAPEIRLGFLLDPTHLLVTVSDPDDHPPVYAPAGSAWEEHGRGLCLVDALSEEWGWTPCPPAGKTVWARLSTCPPI</sequence>
<dbReference type="Pfam" id="PF13581">
    <property type="entry name" value="HATPase_c_2"/>
    <property type="match status" value="1"/>
</dbReference>
<dbReference type="PANTHER" id="PTHR35526:SF3">
    <property type="entry name" value="ANTI-SIGMA-F FACTOR RSBW"/>
    <property type="match status" value="1"/>
</dbReference>
<feature type="compositionally biased region" description="Pro residues" evidence="2">
    <location>
        <begin position="44"/>
        <end position="53"/>
    </location>
</feature>
<reference evidence="4 5" key="1">
    <citation type="submission" date="2017-09" db="EMBL/GenBank/DDBJ databases">
        <authorList>
            <person name="Lee N."/>
            <person name="Cho B.-K."/>
        </authorList>
    </citation>
    <scope>NUCLEOTIDE SEQUENCE [LARGE SCALE GENOMIC DNA]</scope>
    <source>
        <strain evidence="4 5">ATCC 13740</strain>
    </source>
</reference>
<dbReference type="CDD" id="cd16936">
    <property type="entry name" value="HATPase_RsbW-like"/>
    <property type="match status" value="1"/>
</dbReference>
<dbReference type="GO" id="GO:0004674">
    <property type="term" value="F:protein serine/threonine kinase activity"/>
    <property type="evidence" value="ECO:0007669"/>
    <property type="project" value="UniProtKB-KW"/>
</dbReference>
<evidence type="ECO:0000256" key="2">
    <source>
        <dbReference type="SAM" id="MobiDB-lite"/>
    </source>
</evidence>
<feature type="domain" description="Histidine kinase/HSP90-like ATPase" evidence="3">
    <location>
        <begin position="78"/>
        <end position="186"/>
    </location>
</feature>
<dbReference type="Proteomes" id="UP000326598">
    <property type="component" value="Chromosome"/>
</dbReference>
<dbReference type="InterPro" id="IPR050267">
    <property type="entry name" value="Anti-sigma-factor_SerPK"/>
</dbReference>
<gene>
    <name evidence="4" type="ORF">CP976_39960</name>
</gene>
<dbReference type="AlphaFoldDB" id="A0A5J6IGD9"/>
<keyword evidence="1" id="KW-0418">Kinase</keyword>
<accession>A0A5J6IGD9</accession>
<dbReference type="InterPro" id="IPR003594">
    <property type="entry name" value="HATPase_dom"/>
</dbReference>
<keyword evidence="4" id="KW-0067">ATP-binding</keyword>
<keyword evidence="1" id="KW-0808">Transferase</keyword>
<proteinExistence type="predicted"/>
<evidence type="ECO:0000256" key="1">
    <source>
        <dbReference type="ARBA" id="ARBA00022527"/>
    </source>
</evidence>
<organism evidence="4 5">
    <name type="scientific">Streptomyces coeruleorubidus</name>
    <dbReference type="NCBI Taxonomy" id="116188"/>
    <lineage>
        <taxon>Bacteria</taxon>
        <taxon>Bacillati</taxon>
        <taxon>Actinomycetota</taxon>
        <taxon>Actinomycetes</taxon>
        <taxon>Kitasatosporales</taxon>
        <taxon>Streptomycetaceae</taxon>
        <taxon>Streptomyces</taxon>
    </lineage>
</organism>
<dbReference type="InterPro" id="IPR036890">
    <property type="entry name" value="HATPase_C_sf"/>
</dbReference>
<name>A0A5J6IGD9_STRC4</name>
<dbReference type="PANTHER" id="PTHR35526">
    <property type="entry name" value="ANTI-SIGMA-F FACTOR RSBW-RELATED"/>
    <property type="match status" value="1"/>
</dbReference>
<protein>
    <submittedName>
        <fullName evidence="4">ATP-binding protein</fullName>
    </submittedName>
</protein>
<evidence type="ECO:0000313" key="4">
    <source>
        <dbReference type="EMBL" id="QEV29673.1"/>
    </source>
</evidence>
<dbReference type="EMBL" id="CP023694">
    <property type="protein sequence ID" value="QEV29673.1"/>
    <property type="molecule type" value="Genomic_DNA"/>
</dbReference>
<dbReference type="GO" id="GO:0005524">
    <property type="term" value="F:ATP binding"/>
    <property type="evidence" value="ECO:0007669"/>
    <property type="project" value="UniProtKB-KW"/>
</dbReference>
<evidence type="ECO:0000259" key="3">
    <source>
        <dbReference type="Pfam" id="PF13581"/>
    </source>
</evidence>
<keyword evidence="4" id="KW-0547">Nucleotide-binding</keyword>
<keyword evidence="1" id="KW-0723">Serine/threonine-protein kinase</keyword>
<dbReference type="Gene3D" id="3.30.565.10">
    <property type="entry name" value="Histidine kinase-like ATPase, C-terminal domain"/>
    <property type="match status" value="1"/>
</dbReference>
<feature type="region of interest" description="Disordered" evidence="2">
    <location>
        <begin position="1"/>
        <end position="60"/>
    </location>
</feature>
<evidence type="ECO:0000313" key="5">
    <source>
        <dbReference type="Proteomes" id="UP000326598"/>
    </source>
</evidence>